<accession>S2DVJ7</accession>
<dbReference type="AlphaFoldDB" id="S2DVJ7"/>
<keyword evidence="1" id="KW-0732">Signal</keyword>
<dbReference type="NCBIfam" id="TIGR02145">
    <property type="entry name" value="Fib_succ_major"/>
    <property type="match status" value="1"/>
</dbReference>
<gene>
    <name evidence="3" type="ORF">A33Q_2654</name>
</gene>
<dbReference type="STRING" id="1189612.A33Q_2654"/>
<proteinExistence type="predicted"/>
<comment type="caution">
    <text evidence="3">The sequence shown here is derived from an EMBL/GenBank/DDBJ whole genome shotgun (WGS) entry which is preliminary data.</text>
</comment>
<evidence type="ECO:0000259" key="2">
    <source>
        <dbReference type="Pfam" id="PF09603"/>
    </source>
</evidence>
<keyword evidence="4" id="KW-1185">Reference proteome</keyword>
<sequence length="209" mass="23073">MKNQFFKGAAFLLILILSACFSEQNDDDPSPAEFGSFTDDRDGQVYRTIQIGNQIWMADNLNFETEFSRCYENNSQNCEIHGRLYNWWEAMEACPDGWKLPSIEDFTTLLGAIGGSGNAGALKSRNIWDSPNLGGTNNSGFSALPSGRTDNITQNFNGLGELVEFWTATETSAGTSARYFTLFHDREQAALGQGKFLTAGGSCRCIKIQ</sequence>
<evidence type="ECO:0000313" key="3">
    <source>
        <dbReference type="EMBL" id="EOZ96061.1"/>
    </source>
</evidence>
<protein>
    <recommendedName>
        <fullName evidence="2">Fibrobacter succinogenes major paralogous domain-containing protein</fullName>
    </recommendedName>
</protein>
<feature type="signal peptide" evidence="1">
    <location>
        <begin position="1"/>
        <end position="22"/>
    </location>
</feature>
<dbReference type="InterPro" id="IPR011871">
    <property type="entry name" value="Fib_succ_major"/>
</dbReference>
<dbReference type="EMBL" id="ALWO02000036">
    <property type="protein sequence ID" value="EOZ96061.1"/>
    <property type="molecule type" value="Genomic_DNA"/>
</dbReference>
<feature type="chain" id="PRO_5004508008" description="Fibrobacter succinogenes major paralogous domain-containing protein" evidence="1">
    <location>
        <begin position="23"/>
        <end position="209"/>
    </location>
</feature>
<dbReference type="eggNOG" id="COG4704">
    <property type="taxonomic scope" value="Bacteria"/>
</dbReference>
<evidence type="ECO:0000256" key="1">
    <source>
        <dbReference type="SAM" id="SignalP"/>
    </source>
</evidence>
<dbReference type="OrthoDB" id="9805760at2"/>
<evidence type="ECO:0000313" key="4">
    <source>
        <dbReference type="Proteomes" id="UP000006073"/>
    </source>
</evidence>
<dbReference type="Proteomes" id="UP000006073">
    <property type="component" value="Unassembled WGS sequence"/>
</dbReference>
<reference evidence="3 4" key="1">
    <citation type="journal article" date="2013" name="Genome Announc.">
        <title>Draft Genome Sequence of Indibacter alkaliphilus Strain LW1T, Isolated from Lonar Lake, a Haloalkaline Lake in the Buldana District of Maharashtra, India.</title>
        <authorList>
            <person name="Singh A."/>
            <person name="Kumar Jangir P."/>
            <person name="Sharma R."/>
            <person name="Singh A."/>
            <person name="Kumar Pinnaka A."/>
            <person name="Shivaji S."/>
        </authorList>
    </citation>
    <scope>NUCLEOTIDE SEQUENCE [LARGE SCALE GENOMIC DNA]</scope>
    <source>
        <strain evidence="4">CCUG 57479 / KCTC 22604 / LW1</strain>
    </source>
</reference>
<feature type="domain" description="Fibrobacter succinogenes major paralogous" evidence="2">
    <location>
        <begin position="49"/>
        <end position="207"/>
    </location>
</feature>
<dbReference type="RefSeq" id="WP_009035002.1">
    <property type="nucleotide sequence ID" value="NZ_ALWO02000036.1"/>
</dbReference>
<dbReference type="Pfam" id="PF09603">
    <property type="entry name" value="Fib_succ_major"/>
    <property type="match status" value="1"/>
</dbReference>
<name>S2DVJ7_INDAL</name>
<dbReference type="PROSITE" id="PS51257">
    <property type="entry name" value="PROKAR_LIPOPROTEIN"/>
    <property type="match status" value="1"/>
</dbReference>
<organism evidence="3 4">
    <name type="scientific">Indibacter alkaliphilus (strain CCUG 57479 / KCTC 22604 / LW1)</name>
    <dbReference type="NCBI Taxonomy" id="1189612"/>
    <lineage>
        <taxon>Bacteria</taxon>
        <taxon>Pseudomonadati</taxon>
        <taxon>Bacteroidota</taxon>
        <taxon>Cytophagia</taxon>
        <taxon>Cytophagales</taxon>
        <taxon>Cyclobacteriaceae</taxon>
    </lineage>
</organism>